<comment type="caution">
    <text evidence="1">The sequence shown here is derived from an EMBL/GenBank/DDBJ whole genome shotgun (WGS) entry which is preliminary data.</text>
</comment>
<reference evidence="1 2" key="1">
    <citation type="submission" date="2021-08" db="EMBL/GenBank/DDBJ databases">
        <title>FDA dAtabase for Regulatory Grade micrObial Sequences (FDA-ARGOS): Supporting development and validation of Infectious Disease Dx tests.</title>
        <authorList>
            <person name="Sproer C."/>
            <person name="Gronow S."/>
            <person name="Severitt S."/>
            <person name="Schroder I."/>
            <person name="Tallon L."/>
            <person name="Sadzewicz L."/>
            <person name="Zhao X."/>
            <person name="Boylan J."/>
            <person name="Ott S."/>
            <person name="Bowen H."/>
            <person name="Vavikolanu K."/>
            <person name="Hazen T."/>
            <person name="Aluvathingal J."/>
            <person name="Nadendla S."/>
            <person name="Lowell S."/>
            <person name="Myers T."/>
            <person name="Yan Y."/>
            <person name="Sichtig H."/>
        </authorList>
    </citation>
    <scope>NUCLEOTIDE SEQUENCE [LARGE SCALE GENOMIC DNA]</scope>
    <source>
        <strain evidence="1 2">FDAARGOS_1460</strain>
    </source>
</reference>
<name>A0ABS7SYP8_9FIRM</name>
<protein>
    <submittedName>
        <fullName evidence="1">DUF956 family protein</fullName>
    </submittedName>
</protein>
<accession>A0ABS7SYP8</accession>
<dbReference type="EMBL" id="JAIPME010000002">
    <property type="protein sequence ID" value="MBZ2386631.1"/>
    <property type="molecule type" value="Genomic_DNA"/>
</dbReference>
<proteinExistence type="predicted"/>
<dbReference type="RefSeq" id="WP_223418884.1">
    <property type="nucleotide sequence ID" value="NZ_JAIPME010000002.1"/>
</dbReference>
<gene>
    <name evidence="1" type="ORF">K8P03_04875</name>
</gene>
<organism evidence="1 2">
    <name type="scientific">Anaerococcus murdochii</name>
    <dbReference type="NCBI Taxonomy" id="411577"/>
    <lineage>
        <taxon>Bacteria</taxon>
        <taxon>Bacillati</taxon>
        <taxon>Bacillota</taxon>
        <taxon>Tissierellia</taxon>
        <taxon>Tissierellales</taxon>
        <taxon>Peptoniphilaceae</taxon>
        <taxon>Anaerococcus</taxon>
    </lineage>
</organism>
<evidence type="ECO:0000313" key="1">
    <source>
        <dbReference type="EMBL" id="MBZ2386631.1"/>
    </source>
</evidence>
<dbReference type="Proteomes" id="UP000734271">
    <property type="component" value="Unassembled WGS sequence"/>
</dbReference>
<dbReference type="InterPro" id="IPR010360">
    <property type="entry name" value="DUF956"/>
</dbReference>
<keyword evidence="2" id="KW-1185">Reference proteome</keyword>
<dbReference type="Pfam" id="PF06115">
    <property type="entry name" value="DUF956"/>
    <property type="match status" value="1"/>
</dbReference>
<evidence type="ECO:0000313" key="2">
    <source>
        <dbReference type="Proteomes" id="UP000734271"/>
    </source>
</evidence>
<sequence length="118" mass="13773">MISSKNNKVDLNAKGNYLKNFTSRGDIYIGDKAFEYYNEKNPRDYIQIPYSEISLVGVRLLFGKKILRFKICTRSNGDFEFNSSNNKKILLLLQTYLGKEKIRKIPSILDKLKDKNKK</sequence>